<sequence>MKTHIKKYGLLLVLSVLAVGCSNDAQENAEKSARHLKSATVYEAQGQYRAAMLEARNVIQLNPDQDDGYLVLARIYNSIGAFGMTQKLLEPKVEAGATLSPELAVELAESYLASKKFRSASKLLETAQSADLNPALALERQRLLGEAYLYLKDQKAFDSVKASLSKRGGQEAQVVSLFLSAAESLANNKPDQAEASLKTLLSIDASYFDALTLSGDISMYYNRLDDAERAYTKAISGLPTTDVMLADKVFVLKRLIDTLTQLGRSAEAFTYQKILADANPGSYEAQQKFEEALSSYIRGDLDTASAILKELREDYPQDKNSATLLGMVAQQQGQNEYASQLFDEFVDTETAAPSVIQAAALAKINAKRSGEAMALLKAAVEQQPNNAGVLSTYGLALAELNNDTNEAMIMLERSLALNPDQPRLRIALAKSHIQKDNLPQAIAQLQKAHKDAPDDFLIQQVYYRTLAAADKKEELQQLIESDLAKNPSSAKAMFFKGWLELGANRYAQAKNHFERAIAKDDPTTKGLAFAGLAQAHAATGKLVEATQAWEETIKINPAVLRAYGQWLITLHRRGQIAQAEQRLADLNIDAKYWQPDYTMARLAFEQRKFEAALALAEKALSKNATNAQVKILAAEASQQVGFAKYQLGDVQGAKVAMLRAVQWSPENVTYTANLIKIELDAGNSDAAQKILDQYTGSENATVAKHYLQGKIFEQKGNPQQALGSYQAAWSIQPSDLSGEAIFKLLAATANKGADFLEQWKSALPESSKPVLFQAMTMQGEGKLDQAESLYQKALALAPDIPAALNNLAWIYHERGDERALPMAKKAFELAPSSAAIMDTYAWMLVEQGNVKEGHAILEQALALAPNNKEIQEHLAAAKAKL</sequence>
<evidence type="ECO:0000313" key="4">
    <source>
        <dbReference type="EMBL" id="MBB3170077.1"/>
    </source>
</evidence>
<evidence type="ECO:0000313" key="5">
    <source>
        <dbReference type="Proteomes" id="UP000559987"/>
    </source>
</evidence>
<feature type="signal peptide" evidence="3">
    <location>
        <begin position="1"/>
        <end position="25"/>
    </location>
</feature>
<dbReference type="Proteomes" id="UP000559987">
    <property type="component" value="Unassembled WGS sequence"/>
</dbReference>
<keyword evidence="1" id="KW-0677">Repeat</keyword>
<keyword evidence="2" id="KW-0802">TPR repeat</keyword>
<dbReference type="AlphaFoldDB" id="A0A839UXJ0"/>
<dbReference type="PROSITE" id="PS51257">
    <property type="entry name" value="PROKAR_LIPOPROTEIN"/>
    <property type="match status" value="1"/>
</dbReference>
<name>A0A839UXJ0_9GAMM</name>
<comment type="caution">
    <text evidence="4">The sequence shown here is derived from an EMBL/GenBank/DDBJ whole genome shotgun (WGS) entry which is preliminary data.</text>
</comment>
<dbReference type="InterPro" id="IPR051012">
    <property type="entry name" value="CellSynth/LPSAsmb/PSIAsmb"/>
</dbReference>
<reference evidence="4 5" key="1">
    <citation type="submission" date="2020-08" db="EMBL/GenBank/DDBJ databases">
        <title>Genomic Encyclopedia of Type Strains, Phase III (KMG-III): the genomes of soil and plant-associated and newly described type strains.</title>
        <authorList>
            <person name="Whitman W."/>
        </authorList>
    </citation>
    <scope>NUCLEOTIDE SEQUENCE [LARGE SCALE GENOMIC DNA]</scope>
    <source>
        <strain evidence="4 5">CECT 8571</strain>
    </source>
</reference>
<keyword evidence="3" id="KW-0732">Signal</keyword>
<dbReference type="InterPro" id="IPR011990">
    <property type="entry name" value="TPR-like_helical_dom_sf"/>
</dbReference>
<dbReference type="InterPro" id="IPR019734">
    <property type="entry name" value="TPR_rpt"/>
</dbReference>
<dbReference type="Pfam" id="PF14559">
    <property type="entry name" value="TPR_19"/>
    <property type="match status" value="1"/>
</dbReference>
<dbReference type="Pfam" id="PF13432">
    <property type="entry name" value="TPR_16"/>
    <property type="match status" value="2"/>
</dbReference>
<dbReference type="RefSeq" id="WP_183911572.1">
    <property type="nucleotide sequence ID" value="NZ_JACHXZ010000005.1"/>
</dbReference>
<dbReference type="Pfam" id="PF13431">
    <property type="entry name" value="TPR_17"/>
    <property type="match status" value="1"/>
</dbReference>
<evidence type="ECO:0000256" key="1">
    <source>
        <dbReference type="ARBA" id="ARBA00022737"/>
    </source>
</evidence>
<gene>
    <name evidence="4" type="ORF">FHS30_003294</name>
</gene>
<keyword evidence="5" id="KW-1185">Reference proteome</keyword>
<dbReference type="PANTHER" id="PTHR45586:SF1">
    <property type="entry name" value="LIPOPOLYSACCHARIDE ASSEMBLY PROTEIN B"/>
    <property type="match status" value="1"/>
</dbReference>
<dbReference type="EMBL" id="JACHXZ010000005">
    <property type="protein sequence ID" value="MBB3170077.1"/>
    <property type="molecule type" value="Genomic_DNA"/>
</dbReference>
<evidence type="ECO:0000256" key="2">
    <source>
        <dbReference type="ARBA" id="ARBA00022803"/>
    </source>
</evidence>
<organism evidence="4 5">
    <name type="scientific">Simiduia aestuariiviva</name>
    <dbReference type="NCBI Taxonomy" id="1510459"/>
    <lineage>
        <taxon>Bacteria</taxon>
        <taxon>Pseudomonadati</taxon>
        <taxon>Pseudomonadota</taxon>
        <taxon>Gammaproteobacteria</taxon>
        <taxon>Cellvibrionales</taxon>
        <taxon>Cellvibrionaceae</taxon>
        <taxon>Simiduia</taxon>
    </lineage>
</organism>
<protein>
    <submittedName>
        <fullName evidence="4">Tetratricopeptide (TPR) repeat protein</fullName>
    </submittedName>
</protein>
<dbReference type="SUPFAM" id="SSF48452">
    <property type="entry name" value="TPR-like"/>
    <property type="match status" value="4"/>
</dbReference>
<evidence type="ECO:0000256" key="3">
    <source>
        <dbReference type="SAM" id="SignalP"/>
    </source>
</evidence>
<dbReference type="SMART" id="SM00028">
    <property type="entry name" value="TPR"/>
    <property type="match status" value="14"/>
</dbReference>
<accession>A0A839UXJ0</accession>
<dbReference type="PANTHER" id="PTHR45586">
    <property type="entry name" value="TPR REPEAT-CONTAINING PROTEIN PA4667"/>
    <property type="match status" value="1"/>
</dbReference>
<feature type="chain" id="PRO_5032850156" evidence="3">
    <location>
        <begin position="26"/>
        <end position="881"/>
    </location>
</feature>
<dbReference type="Gene3D" id="1.25.40.10">
    <property type="entry name" value="Tetratricopeptide repeat domain"/>
    <property type="match status" value="6"/>
</dbReference>
<proteinExistence type="predicted"/>